<name>A0A9P6NPT3_9BASI</name>
<dbReference type="EMBL" id="MU167240">
    <property type="protein sequence ID" value="KAG0148082.1"/>
    <property type="molecule type" value="Genomic_DNA"/>
</dbReference>
<comment type="caution">
    <text evidence="2">The sequence shown here is derived from an EMBL/GenBank/DDBJ whole genome shotgun (WGS) entry which is preliminary data.</text>
</comment>
<keyword evidence="1" id="KW-0812">Transmembrane</keyword>
<evidence type="ECO:0000256" key="1">
    <source>
        <dbReference type="SAM" id="Phobius"/>
    </source>
</evidence>
<reference evidence="2" key="1">
    <citation type="submission" date="2013-11" db="EMBL/GenBank/DDBJ databases">
        <title>Genome sequence of the fusiform rust pathogen reveals effectors for host alternation and coevolution with pine.</title>
        <authorList>
            <consortium name="DOE Joint Genome Institute"/>
            <person name="Smith K."/>
            <person name="Pendleton A."/>
            <person name="Kubisiak T."/>
            <person name="Anderson C."/>
            <person name="Salamov A."/>
            <person name="Aerts A."/>
            <person name="Riley R."/>
            <person name="Clum A."/>
            <person name="Lindquist E."/>
            <person name="Ence D."/>
            <person name="Campbell M."/>
            <person name="Kronenberg Z."/>
            <person name="Feau N."/>
            <person name="Dhillon B."/>
            <person name="Hamelin R."/>
            <person name="Burleigh J."/>
            <person name="Smith J."/>
            <person name="Yandell M."/>
            <person name="Nelson C."/>
            <person name="Grigoriev I."/>
            <person name="Davis J."/>
        </authorList>
    </citation>
    <scope>NUCLEOTIDE SEQUENCE</scope>
    <source>
        <strain evidence="2">G11</strain>
    </source>
</reference>
<accession>A0A9P6NPT3</accession>
<dbReference type="Proteomes" id="UP000886653">
    <property type="component" value="Unassembled WGS sequence"/>
</dbReference>
<dbReference type="AlphaFoldDB" id="A0A9P6NPT3"/>
<sequence length="81" mass="9468">MGKKQNLKYSIFEYWLKSGFKPHKPLFSRDIALCKSSIYIYIYTSFEFLPTLLVFVLHNSPIKPNVSSNSISEVLHHNTLF</sequence>
<keyword evidence="1" id="KW-0472">Membrane</keyword>
<evidence type="ECO:0000313" key="3">
    <source>
        <dbReference type="Proteomes" id="UP000886653"/>
    </source>
</evidence>
<keyword evidence="1" id="KW-1133">Transmembrane helix</keyword>
<proteinExistence type="predicted"/>
<feature type="transmembrane region" description="Helical" evidence="1">
    <location>
        <begin position="38"/>
        <end position="58"/>
    </location>
</feature>
<evidence type="ECO:0000313" key="2">
    <source>
        <dbReference type="EMBL" id="KAG0148082.1"/>
    </source>
</evidence>
<organism evidence="2 3">
    <name type="scientific">Cronartium quercuum f. sp. fusiforme G11</name>
    <dbReference type="NCBI Taxonomy" id="708437"/>
    <lineage>
        <taxon>Eukaryota</taxon>
        <taxon>Fungi</taxon>
        <taxon>Dikarya</taxon>
        <taxon>Basidiomycota</taxon>
        <taxon>Pucciniomycotina</taxon>
        <taxon>Pucciniomycetes</taxon>
        <taxon>Pucciniales</taxon>
        <taxon>Coleosporiaceae</taxon>
        <taxon>Cronartium</taxon>
    </lineage>
</organism>
<gene>
    <name evidence="2" type="ORF">CROQUDRAFT_428166</name>
</gene>
<keyword evidence="3" id="KW-1185">Reference proteome</keyword>
<protein>
    <submittedName>
        <fullName evidence="2">Uncharacterized protein</fullName>
    </submittedName>
</protein>